<dbReference type="Pfam" id="PF04253">
    <property type="entry name" value="TFR_dimer"/>
    <property type="match status" value="1"/>
</dbReference>
<dbReference type="GeneTree" id="ENSGT01030000234598"/>
<keyword evidence="13 15" id="KW-0325">Glycoprotein</keyword>
<keyword evidence="20" id="KW-1185">Reference proteome</keyword>
<evidence type="ECO:0000256" key="12">
    <source>
        <dbReference type="ARBA" id="ARBA00023170"/>
    </source>
</evidence>
<keyword evidence="6 15" id="KW-0812">Transmembrane</keyword>
<dbReference type="Pfam" id="PF04389">
    <property type="entry name" value="Peptidase_M28"/>
    <property type="match status" value="1"/>
</dbReference>
<dbReference type="InterPro" id="IPR036757">
    <property type="entry name" value="TFR-like_dimer_dom_sf"/>
</dbReference>
<dbReference type="InterPro" id="IPR003137">
    <property type="entry name" value="PA_domain"/>
</dbReference>
<reference evidence="19" key="2">
    <citation type="submission" date="2025-08" db="UniProtKB">
        <authorList>
            <consortium name="Ensembl"/>
        </authorList>
    </citation>
    <scope>IDENTIFICATION</scope>
</reference>
<dbReference type="GO" id="GO:0009897">
    <property type="term" value="C:external side of plasma membrane"/>
    <property type="evidence" value="ECO:0007669"/>
    <property type="project" value="TreeGrafter"/>
</dbReference>
<evidence type="ECO:0000256" key="10">
    <source>
        <dbReference type="ARBA" id="ARBA00023139"/>
    </source>
</evidence>
<dbReference type="GO" id="GO:0031623">
    <property type="term" value="P:receptor internalization"/>
    <property type="evidence" value="ECO:0007669"/>
    <property type="project" value="UniProtKB-UniRule"/>
</dbReference>
<dbReference type="GO" id="GO:0042470">
    <property type="term" value="C:melanosome"/>
    <property type="evidence" value="ECO:0007669"/>
    <property type="project" value="UniProtKB-SubCell"/>
</dbReference>
<keyword evidence="11" id="KW-1015">Disulfide bond</keyword>
<dbReference type="AlphaFoldDB" id="A0A8C9W8J0"/>
<comment type="PTM">
    <text evidence="15">Stearoylated.</text>
</comment>
<keyword evidence="10 15" id="KW-0564">Palmitate</keyword>
<evidence type="ECO:0000256" key="3">
    <source>
        <dbReference type="ARBA" id="ARBA00022475"/>
    </source>
</evidence>
<evidence type="ECO:0000259" key="16">
    <source>
        <dbReference type="Pfam" id="PF02225"/>
    </source>
</evidence>
<dbReference type="PANTHER" id="PTHR10404:SF26">
    <property type="entry name" value="TRANSFERRIN RECEPTOR PROTEIN 1"/>
    <property type="match status" value="1"/>
</dbReference>
<keyword evidence="8 15" id="KW-1133">Transmembrane helix</keyword>
<evidence type="ECO:0000256" key="5">
    <source>
        <dbReference type="ARBA" id="ARBA00022583"/>
    </source>
</evidence>
<dbReference type="Proteomes" id="UP000694397">
    <property type="component" value="Chromosome 3"/>
</dbReference>
<comment type="function">
    <text evidence="15">Cellular uptake of iron occurs via receptor-mediated endocytosis of ligand-occupied transferrin receptor into specialized endosomes. Endosomal acidification leads to iron release. The apotransferrin-receptor complex is then recycled to the cell surface with a return to neutral pH and the concomitant loss of affinity of apotransferrin for its receptor. Transferrin receptor is necessary for development of erythrocytes and the nervous system. Acts as a lipid sensor that regulates mitochondrial fusion by regulating activation of the JNK pathway.</text>
</comment>
<evidence type="ECO:0000313" key="20">
    <source>
        <dbReference type="Proteomes" id="UP000694397"/>
    </source>
</evidence>
<keyword evidence="4" id="KW-0597">Phosphoprotein</keyword>
<keyword evidence="12 15" id="KW-0675">Receptor</keyword>
<evidence type="ECO:0000313" key="19">
    <source>
        <dbReference type="Ensembl" id="ENSSFOP00015070211.1"/>
    </source>
</evidence>
<evidence type="ECO:0000256" key="13">
    <source>
        <dbReference type="ARBA" id="ARBA00023180"/>
    </source>
</evidence>
<keyword evidence="7" id="KW-0735">Signal-anchor</keyword>
<dbReference type="OrthoDB" id="5841748at2759"/>
<feature type="domain" description="Peptidase M28" evidence="18">
    <location>
        <begin position="404"/>
        <end position="607"/>
    </location>
</feature>
<dbReference type="Gene3D" id="1.20.930.40">
    <property type="entry name" value="Transferrin receptor-like, dimerisation domain"/>
    <property type="match status" value="1"/>
</dbReference>
<feature type="transmembrane region" description="Helical" evidence="15">
    <location>
        <begin position="92"/>
        <end position="113"/>
    </location>
</feature>
<dbReference type="GO" id="GO:0006879">
    <property type="term" value="P:intracellular iron ion homeostasis"/>
    <property type="evidence" value="ECO:0007669"/>
    <property type="project" value="UniProtKB-UniRule"/>
</dbReference>
<dbReference type="SUPFAM" id="SSF52025">
    <property type="entry name" value="PA domain"/>
    <property type="match status" value="1"/>
</dbReference>
<proteinExistence type="inferred from homology"/>
<sequence>MIFSFAFLSDSSEPNMDQARSTISKIFNGEPRSYTRFNLTQNMEGENSHVEMKLSSDVDEELGPSGGEHLNQNQNHMRQSYLRHSKRSPKNVCFMVIATLLIFVIGYLIGYLAHHKQDKDAAICAPAFAGSDDNEEPVQEEFEPTLDWEDLKTLLKNKLIPDRFEARLIYSLIGTAADEKMASLVYSSFKDYRMNPWHDEHYVKLQSLSPSSPNTIKFNGEVIGTPRGYAAYSATGTAEGRLLYAHYGMDSDFRSLQDRGIDLTGSVVLVRAGKLSFAEKVANAAKQNVVAVLIYPDPANYALRGDTELYGHVHLGSGDPYTPGFPSFNHTQFPPAQSSGLPSILAQTISANTAAKLFDKMSGQNAPSTWEEGGLQGVIYKLGDINDNVTVEVNNVLMEKKITNVFGVIKGFVDPDRYVVIGAQRDSWGPGFAKATVGTTLLMELACALSEMVKNDGFKPRRSIIFASWSAGEYGSVGTTEWLEGYLTSLNLKAFSYISLDGTIRGDQKFLVSSSPLLYSLSFKTLIGLCKMFCWKTDLAFIVALKHGNLFSRFMPMRTDDASYPFLAFSGIPSISFCFAGNRGPDYQYFGTLEDTRQKLEYIMSTRTTQFAMAAAQVAGHMALRLVHDHLLRLDVSKYNSKIRSYVSQINRLVSHSSLKNLNMQWLMSAYGSFSRASSDLLDNIQNSDLTDVEMCRNINDRIMRVEHNLLSPYVSPKDIPFRHIIFGSGSHTLSDLVDHLNAMRNNMPNASVDRFRNQFALATWTIQGCSNALSGEIWEKDNQI</sequence>
<evidence type="ECO:0000256" key="15">
    <source>
        <dbReference type="RuleBase" id="RU367157"/>
    </source>
</evidence>
<protein>
    <recommendedName>
        <fullName evidence="2 15">Transferrin receptor protein 1</fullName>
    </recommendedName>
</protein>
<dbReference type="Gene3D" id="3.40.630.10">
    <property type="entry name" value="Zn peptidases"/>
    <property type="match status" value="1"/>
</dbReference>
<evidence type="ECO:0000256" key="11">
    <source>
        <dbReference type="ARBA" id="ARBA00023157"/>
    </source>
</evidence>
<dbReference type="GO" id="GO:0035162">
    <property type="term" value="P:embryonic hemopoiesis"/>
    <property type="evidence" value="ECO:0007669"/>
    <property type="project" value="Ensembl"/>
</dbReference>
<evidence type="ECO:0000259" key="17">
    <source>
        <dbReference type="Pfam" id="PF04253"/>
    </source>
</evidence>
<accession>A0A8C9W8J0</accession>
<name>A0A8C9W8J0_SCLFO</name>
<comment type="subcellular location">
    <subcellularLocation>
        <location evidence="15">Cell membrane</location>
        <topology evidence="15">Single-pass type II membrane protein</topology>
    </subcellularLocation>
    <subcellularLocation>
        <location evidence="15">Melanosome</location>
    </subcellularLocation>
</comment>
<evidence type="ECO:0000256" key="6">
    <source>
        <dbReference type="ARBA" id="ARBA00022692"/>
    </source>
</evidence>
<keyword evidence="14 15" id="KW-0449">Lipoprotein</keyword>
<dbReference type="PANTHER" id="PTHR10404">
    <property type="entry name" value="N-ACETYLATED-ALPHA-LINKED ACIDIC DIPEPTIDASE"/>
    <property type="match status" value="1"/>
</dbReference>
<dbReference type="CDD" id="cd02128">
    <property type="entry name" value="PA_TfR"/>
    <property type="match status" value="1"/>
</dbReference>
<evidence type="ECO:0000256" key="9">
    <source>
        <dbReference type="ARBA" id="ARBA00023136"/>
    </source>
</evidence>
<dbReference type="Ensembl" id="ENSSFOT00015053334.1">
    <property type="protein sequence ID" value="ENSSFOP00015070211.1"/>
    <property type="gene ID" value="ENSSFOG00015010794.2"/>
</dbReference>
<dbReference type="SUPFAM" id="SSF53187">
    <property type="entry name" value="Zn-dependent exopeptidases"/>
    <property type="match status" value="1"/>
</dbReference>
<reference evidence="19" key="3">
    <citation type="submission" date="2025-09" db="UniProtKB">
        <authorList>
            <consortium name="Ensembl"/>
        </authorList>
    </citation>
    <scope>IDENTIFICATION</scope>
</reference>
<evidence type="ECO:0000256" key="8">
    <source>
        <dbReference type="ARBA" id="ARBA00022989"/>
    </source>
</evidence>
<dbReference type="Gene3D" id="3.50.30.30">
    <property type="match status" value="1"/>
</dbReference>
<evidence type="ECO:0000256" key="7">
    <source>
        <dbReference type="ARBA" id="ARBA00022968"/>
    </source>
</evidence>
<gene>
    <name evidence="19" type="primary">tfrc</name>
</gene>
<comment type="similarity">
    <text evidence="1 15">Belongs to the peptidase M28 family. M28B subfamily.</text>
</comment>
<keyword evidence="3 15" id="KW-1003">Cell membrane</keyword>
<dbReference type="InterPro" id="IPR007365">
    <property type="entry name" value="TFR-like_dimer_dom"/>
</dbReference>
<evidence type="ECO:0000259" key="18">
    <source>
        <dbReference type="Pfam" id="PF04389"/>
    </source>
</evidence>
<evidence type="ECO:0000256" key="14">
    <source>
        <dbReference type="ARBA" id="ARBA00023288"/>
    </source>
</evidence>
<dbReference type="GO" id="GO:0033572">
    <property type="term" value="P:transferrin transport"/>
    <property type="evidence" value="ECO:0007669"/>
    <property type="project" value="UniProtKB-UniRule"/>
</dbReference>
<dbReference type="Pfam" id="PF02225">
    <property type="entry name" value="PA"/>
    <property type="match status" value="1"/>
</dbReference>
<dbReference type="GO" id="GO:0004998">
    <property type="term" value="F:transferrin receptor activity"/>
    <property type="evidence" value="ECO:0007669"/>
    <property type="project" value="UniProtKB-UniRule"/>
</dbReference>
<comment type="subunit">
    <text evidence="15">Homodimer; disulfide-linked.</text>
</comment>
<reference evidence="19 20" key="1">
    <citation type="submission" date="2019-04" db="EMBL/GenBank/DDBJ databases">
        <authorList>
            <consortium name="Wellcome Sanger Institute Data Sharing"/>
        </authorList>
    </citation>
    <scope>NUCLEOTIDE SEQUENCE [LARGE SCALE GENOMIC DNA]</scope>
</reference>
<dbReference type="SUPFAM" id="SSF47672">
    <property type="entry name" value="Transferrin receptor-like dimerisation domain"/>
    <property type="match status" value="1"/>
</dbReference>
<dbReference type="InterPro" id="IPR037324">
    <property type="entry name" value="TfR1/2_PA"/>
</dbReference>
<keyword evidence="9 15" id="KW-0472">Membrane</keyword>
<dbReference type="InterPro" id="IPR046450">
    <property type="entry name" value="PA_dom_sf"/>
</dbReference>
<evidence type="ECO:0000256" key="1">
    <source>
        <dbReference type="ARBA" id="ARBA00005634"/>
    </source>
</evidence>
<dbReference type="GO" id="GO:0042541">
    <property type="term" value="P:hemoglobin biosynthetic process"/>
    <property type="evidence" value="ECO:0007669"/>
    <property type="project" value="Ensembl"/>
</dbReference>
<dbReference type="InterPro" id="IPR007484">
    <property type="entry name" value="Peptidase_M28"/>
</dbReference>
<evidence type="ECO:0000256" key="2">
    <source>
        <dbReference type="ARBA" id="ARBA00016899"/>
    </source>
</evidence>
<dbReference type="InterPro" id="IPR039373">
    <property type="entry name" value="Peptidase_M28B"/>
</dbReference>
<keyword evidence="5 15" id="KW-0254">Endocytosis</keyword>
<organism evidence="19 20">
    <name type="scientific">Scleropages formosus</name>
    <name type="common">Asian bonytongue</name>
    <name type="synonym">Osteoglossum formosum</name>
    <dbReference type="NCBI Taxonomy" id="113540"/>
    <lineage>
        <taxon>Eukaryota</taxon>
        <taxon>Metazoa</taxon>
        <taxon>Chordata</taxon>
        <taxon>Craniata</taxon>
        <taxon>Vertebrata</taxon>
        <taxon>Euteleostomi</taxon>
        <taxon>Actinopterygii</taxon>
        <taxon>Neopterygii</taxon>
        <taxon>Teleostei</taxon>
        <taxon>Osteoglossocephala</taxon>
        <taxon>Osteoglossomorpha</taxon>
        <taxon>Osteoglossiformes</taxon>
        <taxon>Osteoglossidae</taxon>
        <taxon>Scleropages</taxon>
    </lineage>
</organism>
<feature type="domain" description="Transferrin receptor-like dimerisation" evidence="17">
    <location>
        <begin position="662"/>
        <end position="774"/>
    </location>
</feature>
<feature type="domain" description="PA" evidence="16">
    <location>
        <begin position="242"/>
        <end position="306"/>
    </location>
</feature>
<dbReference type="GO" id="GO:0030218">
    <property type="term" value="P:erythrocyte differentiation"/>
    <property type="evidence" value="ECO:0007669"/>
    <property type="project" value="Ensembl"/>
</dbReference>
<evidence type="ECO:0000256" key="4">
    <source>
        <dbReference type="ARBA" id="ARBA00022553"/>
    </source>
</evidence>